<name>A0A382AL69_9ZZZZ</name>
<sequence>MTIVQEKVRSFIPFKAKSSPGGWISHNCPMCMSLGHKRADTKGRGGWRFNQDGAIGYNCFNCGFKTVYKSGKLNPKLVKLLKALGAQKQEIDDIQLTAIRTSDLVKTAWQEKTTTVDEWKEVILPGSAKKINECDATENFVEAVKYIADRKL</sequence>
<accession>A0A382AL69</accession>
<proteinExistence type="predicted"/>
<reference evidence="1" key="1">
    <citation type="submission" date="2018-05" db="EMBL/GenBank/DDBJ databases">
        <authorList>
            <person name="Lanie J.A."/>
            <person name="Ng W.-L."/>
            <person name="Kazmierczak K.M."/>
            <person name="Andrzejewski T.M."/>
            <person name="Davidsen T.M."/>
            <person name="Wayne K.J."/>
            <person name="Tettelin H."/>
            <person name="Glass J.I."/>
            <person name="Rusch D."/>
            <person name="Podicherti R."/>
            <person name="Tsui H.-C.T."/>
            <person name="Winkler M.E."/>
        </authorList>
    </citation>
    <scope>NUCLEOTIDE SEQUENCE</scope>
</reference>
<organism evidence="1">
    <name type="scientific">marine metagenome</name>
    <dbReference type="NCBI Taxonomy" id="408172"/>
    <lineage>
        <taxon>unclassified sequences</taxon>
        <taxon>metagenomes</taxon>
        <taxon>ecological metagenomes</taxon>
    </lineage>
</organism>
<gene>
    <name evidence="1" type="ORF">METZ01_LOCUS154993</name>
</gene>
<dbReference type="EMBL" id="UINC01025826">
    <property type="protein sequence ID" value="SVB02139.1"/>
    <property type="molecule type" value="Genomic_DNA"/>
</dbReference>
<feature type="non-terminal residue" evidence="1">
    <location>
        <position position="152"/>
    </location>
</feature>
<evidence type="ECO:0000313" key="1">
    <source>
        <dbReference type="EMBL" id="SVB02139.1"/>
    </source>
</evidence>
<protein>
    <submittedName>
        <fullName evidence="1">Uncharacterized protein</fullName>
    </submittedName>
</protein>
<dbReference type="AlphaFoldDB" id="A0A382AL69"/>